<name>A0A8S5U0C9_9CAUD</name>
<sequence>MPKKEFERRWNKWKDNWYERSEQMGHSAEETEEVVKSIMVTQYPRNVWKYNQIVGFVEIAINPRDISFNVQKTLDKRIQAVGKTKHYIQDMMTNGMHFPFDTMGNEEIVTKIDTYLDSIEQELTKPFCLCRDTYNNIKNYIDFKGLVEQSN</sequence>
<dbReference type="EMBL" id="BK015971">
    <property type="protein sequence ID" value="DAF87909.1"/>
    <property type="molecule type" value="Genomic_DNA"/>
</dbReference>
<evidence type="ECO:0000313" key="1">
    <source>
        <dbReference type="EMBL" id="DAF87909.1"/>
    </source>
</evidence>
<reference evidence="1" key="1">
    <citation type="journal article" date="2021" name="Proc. Natl. Acad. Sci. U.S.A.">
        <title>A Catalog of Tens of Thousands of Viruses from Human Metagenomes Reveals Hidden Associations with Chronic Diseases.</title>
        <authorList>
            <person name="Tisza M.J."/>
            <person name="Buck C.B."/>
        </authorList>
    </citation>
    <scope>NUCLEOTIDE SEQUENCE</scope>
    <source>
        <strain evidence="1">CtRon5</strain>
    </source>
</reference>
<proteinExistence type="predicted"/>
<accession>A0A8S5U0C9</accession>
<organism evidence="1">
    <name type="scientific">Siphoviridae sp. ctRon5</name>
    <dbReference type="NCBI Taxonomy" id="2825505"/>
    <lineage>
        <taxon>Viruses</taxon>
        <taxon>Duplodnaviria</taxon>
        <taxon>Heunggongvirae</taxon>
        <taxon>Uroviricota</taxon>
        <taxon>Caudoviricetes</taxon>
    </lineage>
</organism>
<protein>
    <submittedName>
        <fullName evidence="1">Uncharacterized protein</fullName>
    </submittedName>
</protein>